<evidence type="ECO:0000313" key="6">
    <source>
        <dbReference type="EMBL" id="MED6271222.1"/>
    </source>
</evidence>
<evidence type="ECO:0000256" key="5">
    <source>
        <dbReference type="SAM" id="MobiDB-lite"/>
    </source>
</evidence>
<evidence type="ECO:0000256" key="1">
    <source>
        <dbReference type="ARBA" id="ARBA00009036"/>
    </source>
</evidence>
<organism evidence="6 7">
    <name type="scientific">Characodon lateralis</name>
    <dbReference type="NCBI Taxonomy" id="208331"/>
    <lineage>
        <taxon>Eukaryota</taxon>
        <taxon>Metazoa</taxon>
        <taxon>Chordata</taxon>
        <taxon>Craniata</taxon>
        <taxon>Vertebrata</taxon>
        <taxon>Euteleostomi</taxon>
        <taxon>Actinopterygii</taxon>
        <taxon>Neopterygii</taxon>
        <taxon>Teleostei</taxon>
        <taxon>Neoteleostei</taxon>
        <taxon>Acanthomorphata</taxon>
        <taxon>Ovalentaria</taxon>
        <taxon>Atherinomorphae</taxon>
        <taxon>Cyprinodontiformes</taxon>
        <taxon>Goodeidae</taxon>
        <taxon>Characodon</taxon>
    </lineage>
</organism>
<comment type="caution">
    <text evidence="6">The sequence shown here is derived from an EMBL/GenBank/DDBJ whole genome shotgun (WGS) entry which is preliminary data.</text>
</comment>
<evidence type="ECO:0000256" key="2">
    <source>
        <dbReference type="ARBA" id="ARBA00023054"/>
    </source>
</evidence>
<keyword evidence="3" id="KW-0514">Muscle protein</keyword>
<comment type="similarity">
    <text evidence="1">Belongs to the tropomyosin family.</text>
</comment>
<dbReference type="Gene3D" id="1.20.5.340">
    <property type="match status" value="1"/>
</dbReference>
<dbReference type="PANTHER" id="PTHR19269">
    <property type="entry name" value="TROPOMYOSIN"/>
    <property type="match status" value="1"/>
</dbReference>
<reference evidence="6 7" key="1">
    <citation type="submission" date="2021-06" db="EMBL/GenBank/DDBJ databases">
        <authorList>
            <person name="Palmer J.M."/>
        </authorList>
    </citation>
    <scope>NUCLEOTIDE SEQUENCE [LARGE SCALE GENOMIC DNA]</scope>
    <source>
        <strain evidence="6 7">CL_MEX2019</strain>
        <tissue evidence="6">Muscle</tissue>
    </source>
</reference>
<evidence type="ECO:0000256" key="3">
    <source>
        <dbReference type="ARBA" id="ARBA00023179"/>
    </source>
</evidence>
<feature type="region of interest" description="Disordered" evidence="5">
    <location>
        <begin position="80"/>
        <end position="109"/>
    </location>
</feature>
<dbReference type="Proteomes" id="UP001352852">
    <property type="component" value="Unassembled WGS sequence"/>
</dbReference>
<keyword evidence="2" id="KW-0175">Coiled coil</keyword>
<proteinExistence type="inferred from homology"/>
<protein>
    <submittedName>
        <fullName evidence="6">Uncharacterized protein</fullName>
    </submittedName>
</protein>
<keyword evidence="4" id="KW-0009">Actin-binding</keyword>
<gene>
    <name evidence="6" type="ORF">CHARACLAT_017985</name>
</gene>
<keyword evidence="7" id="KW-1185">Reference proteome</keyword>
<dbReference type="Pfam" id="PF00261">
    <property type="entry name" value="Tropomyosin"/>
    <property type="match status" value="1"/>
</dbReference>
<evidence type="ECO:0000313" key="7">
    <source>
        <dbReference type="Proteomes" id="UP001352852"/>
    </source>
</evidence>
<evidence type="ECO:0000256" key="4">
    <source>
        <dbReference type="ARBA" id="ARBA00023203"/>
    </source>
</evidence>
<feature type="compositionally biased region" description="Basic and acidic residues" evidence="5">
    <location>
        <begin position="80"/>
        <end position="101"/>
    </location>
</feature>
<name>A0ABU7D8E9_9TELE</name>
<accession>A0ABU7D8E9</accession>
<dbReference type="SUPFAM" id="SSF57997">
    <property type="entry name" value="Tropomyosin"/>
    <property type="match status" value="1"/>
</dbReference>
<sequence length="144" mass="16226">MDVSYVGVKSVYVSCDKDLHCVNHNLCLHIHCLPGYQVHSPADICLCLFSACKHPPTAKMEAIKKKMLMLKLDKENALDRAEQAEADKKAAEDRSKQHEDELLQMQKKLKGTEDELDKYSEALKDAQEKLEVADKKAADVSQNL</sequence>
<dbReference type="InterPro" id="IPR000533">
    <property type="entry name" value="Tropomyosin"/>
</dbReference>
<dbReference type="EMBL" id="JAHUTJ010017940">
    <property type="protein sequence ID" value="MED6271222.1"/>
    <property type="molecule type" value="Genomic_DNA"/>
</dbReference>